<proteinExistence type="predicted"/>
<evidence type="ECO:0000313" key="2">
    <source>
        <dbReference type="EMBL" id="QQR37130.1"/>
    </source>
</evidence>
<keyword evidence="1" id="KW-1133">Transmembrane helix</keyword>
<keyword evidence="3" id="KW-1185">Reference proteome</keyword>
<evidence type="ECO:0000256" key="1">
    <source>
        <dbReference type="SAM" id="Phobius"/>
    </source>
</evidence>
<evidence type="ECO:0000313" key="3">
    <source>
        <dbReference type="Proteomes" id="UP000595460"/>
    </source>
</evidence>
<keyword evidence="1" id="KW-0812">Transmembrane</keyword>
<gene>
    <name evidence="2" type="ORF">JI749_05810</name>
</gene>
<sequence length="62" mass="6282">MHHDSYTGLEFIEGFSLLAGALWIIGALFVGGLAMMGSARMGDASVSPAANQTEAAAPATAQ</sequence>
<reference evidence="2 3" key="1">
    <citation type="submission" date="2021-01" db="EMBL/GenBank/DDBJ databases">
        <title>Genome seq and assembly of Devosia sp. G19.</title>
        <authorList>
            <person name="Chhetri G."/>
        </authorList>
    </citation>
    <scope>NUCLEOTIDE SEQUENCE [LARGE SCALE GENOMIC DNA]</scope>
    <source>
        <strain evidence="2 3">G19</strain>
    </source>
</reference>
<organism evidence="2 3">
    <name type="scientific">Devosia oryziradicis</name>
    <dbReference type="NCBI Taxonomy" id="2801335"/>
    <lineage>
        <taxon>Bacteria</taxon>
        <taxon>Pseudomonadati</taxon>
        <taxon>Pseudomonadota</taxon>
        <taxon>Alphaproteobacteria</taxon>
        <taxon>Hyphomicrobiales</taxon>
        <taxon>Devosiaceae</taxon>
        <taxon>Devosia</taxon>
    </lineage>
</organism>
<dbReference type="RefSeq" id="WP_201660615.1">
    <property type="nucleotide sequence ID" value="NZ_CP068047.1"/>
</dbReference>
<protein>
    <submittedName>
        <fullName evidence="2">Uncharacterized protein</fullName>
    </submittedName>
</protein>
<dbReference type="EMBL" id="CP068047">
    <property type="protein sequence ID" value="QQR37130.1"/>
    <property type="molecule type" value="Genomic_DNA"/>
</dbReference>
<dbReference type="Proteomes" id="UP000595460">
    <property type="component" value="Chromosome"/>
</dbReference>
<name>A0ABX7BYU8_9HYPH</name>
<accession>A0ABX7BYU8</accession>
<feature type="transmembrane region" description="Helical" evidence="1">
    <location>
        <begin position="15"/>
        <end position="35"/>
    </location>
</feature>
<keyword evidence="1" id="KW-0472">Membrane</keyword>